<sequence>MRYKSFFNQQEDTMDVNLLEKITREKAKIAQFIDSMREVFEKTPDEDEKANRLEVFDTLLLLATYAQAEELENEFQIMLPYNEHSDSITYLCQQLREINGFCQCSFSDQHSVYQDLHAEITPEKKQAVRELLSKEISELIFEKTNTGSICLGI</sequence>
<dbReference type="AlphaFoldDB" id="A0A1E5JVA8"/>
<protein>
    <submittedName>
        <fullName evidence="1">Uncharacterized protein</fullName>
    </submittedName>
</protein>
<organism evidence="1 2">
    <name type="scientific">Legionella parisiensis</name>
    <dbReference type="NCBI Taxonomy" id="45071"/>
    <lineage>
        <taxon>Bacteria</taxon>
        <taxon>Pseudomonadati</taxon>
        <taxon>Pseudomonadota</taxon>
        <taxon>Gammaproteobacteria</taxon>
        <taxon>Legionellales</taxon>
        <taxon>Legionellaceae</taxon>
        <taxon>Legionella</taxon>
    </lineage>
</organism>
<evidence type="ECO:0000313" key="1">
    <source>
        <dbReference type="EMBL" id="OEH48457.1"/>
    </source>
</evidence>
<dbReference type="EMBL" id="LSOG01000016">
    <property type="protein sequence ID" value="OEH48457.1"/>
    <property type="molecule type" value="Genomic_DNA"/>
</dbReference>
<gene>
    <name evidence="1" type="ORF">lpari_00532</name>
</gene>
<accession>A0A1E5JVA8</accession>
<name>A0A1E5JVA8_9GAMM</name>
<dbReference type="Proteomes" id="UP000095229">
    <property type="component" value="Unassembled WGS sequence"/>
</dbReference>
<dbReference type="PATRIC" id="fig|45071.7.peg.574"/>
<proteinExistence type="predicted"/>
<dbReference type="OrthoDB" id="5642834at2"/>
<keyword evidence="2" id="KW-1185">Reference proteome</keyword>
<comment type="caution">
    <text evidence="1">The sequence shown here is derived from an EMBL/GenBank/DDBJ whole genome shotgun (WGS) entry which is preliminary data.</text>
</comment>
<reference evidence="1 2" key="1">
    <citation type="submission" date="2016-02" db="EMBL/GenBank/DDBJ databases">
        <title>Secondary metabolites in Legionella.</title>
        <authorList>
            <person name="Tobias N.J."/>
            <person name="Bode H.B."/>
        </authorList>
    </citation>
    <scope>NUCLEOTIDE SEQUENCE [LARGE SCALE GENOMIC DNA]</scope>
    <source>
        <strain evidence="1 2">DSM 19216</strain>
    </source>
</reference>
<dbReference type="STRING" id="45071.Lpar_1804"/>
<dbReference type="RefSeq" id="WP_069683398.1">
    <property type="nucleotide sequence ID" value="NZ_LSOG01000016.1"/>
</dbReference>
<evidence type="ECO:0000313" key="2">
    <source>
        <dbReference type="Proteomes" id="UP000095229"/>
    </source>
</evidence>